<name>A0A4Y2H8K2_ARAVE</name>
<reference evidence="2 3" key="1">
    <citation type="journal article" date="2019" name="Sci. Rep.">
        <title>Orb-weaving spider Araneus ventricosus genome elucidates the spidroin gene catalogue.</title>
        <authorList>
            <person name="Kono N."/>
            <person name="Nakamura H."/>
            <person name="Ohtoshi R."/>
            <person name="Moran D.A.P."/>
            <person name="Shinohara A."/>
            <person name="Yoshida Y."/>
            <person name="Fujiwara M."/>
            <person name="Mori M."/>
            <person name="Tomita M."/>
            <person name="Arakawa K."/>
        </authorList>
    </citation>
    <scope>NUCLEOTIDE SEQUENCE [LARGE SCALE GENOMIC DNA]</scope>
</reference>
<organism evidence="2 3">
    <name type="scientific">Araneus ventricosus</name>
    <name type="common">Orbweaver spider</name>
    <name type="synonym">Epeira ventricosa</name>
    <dbReference type="NCBI Taxonomy" id="182803"/>
    <lineage>
        <taxon>Eukaryota</taxon>
        <taxon>Metazoa</taxon>
        <taxon>Ecdysozoa</taxon>
        <taxon>Arthropoda</taxon>
        <taxon>Chelicerata</taxon>
        <taxon>Arachnida</taxon>
        <taxon>Araneae</taxon>
        <taxon>Araneomorphae</taxon>
        <taxon>Entelegynae</taxon>
        <taxon>Araneoidea</taxon>
        <taxon>Araneidae</taxon>
        <taxon>Araneus</taxon>
    </lineage>
</organism>
<proteinExistence type="predicted"/>
<dbReference type="OrthoDB" id="6422040at2759"/>
<protein>
    <submittedName>
        <fullName evidence="2">Uncharacterized protein</fullName>
    </submittedName>
</protein>
<comment type="caution">
    <text evidence="2">The sequence shown here is derived from an EMBL/GenBank/DDBJ whole genome shotgun (WGS) entry which is preliminary data.</text>
</comment>
<dbReference type="AlphaFoldDB" id="A0A4Y2H8K2"/>
<evidence type="ECO:0000256" key="1">
    <source>
        <dbReference type="SAM" id="SignalP"/>
    </source>
</evidence>
<evidence type="ECO:0000313" key="3">
    <source>
        <dbReference type="Proteomes" id="UP000499080"/>
    </source>
</evidence>
<feature type="signal peptide" evidence="1">
    <location>
        <begin position="1"/>
        <end position="23"/>
    </location>
</feature>
<keyword evidence="1" id="KW-0732">Signal</keyword>
<accession>A0A4Y2H8K2</accession>
<sequence>MRSCCRSVCFLLLMDSKVPPCVGHAWRPIRRVVHCWSPVYQFGWYTNHLVRLLGIKRKGHSLGLRVKGGQRSWSNPIKLRGYNSVRKDAATRSNLSGGVCIVASNLYAKIPLTLHTSLKAVAVQVHARTFVTVCSVYLPPHDVISQYDIDTLVNQLSTPFILQAISTDIVLCGVRMLQILVGRKIERIISNNCLCLLNNNEKMYFHEPATNLSQSRSGHLFSYTSTVAAFTVGSDLSNADITEVVQNVIDCSINAANNIIPKCSPRLRKFRRPWWNDACRQSPREERKLWNIFRRYLTTENHVTFKRDKAFARRIRNTIFLSCFKYRKCDPFHSIRHSQYSRARICTSFRN</sequence>
<keyword evidence="3" id="KW-1185">Reference proteome</keyword>
<evidence type="ECO:0000313" key="2">
    <source>
        <dbReference type="EMBL" id="GBM61305.1"/>
    </source>
</evidence>
<dbReference type="EMBL" id="BGPR01001762">
    <property type="protein sequence ID" value="GBM61305.1"/>
    <property type="molecule type" value="Genomic_DNA"/>
</dbReference>
<dbReference type="Proteomes" id="UP000499080">
    <property type="component" value="Unassembled WGS sequence"/>
</dbReference>
<gene>
    <name evidence="2" type="ORF">AVEN_9578_1</name>
</gene>
<feature type="chain" id="PRO_5021325154" evidence="1">
    <location>
        <begin position="24"/>
        <end position="351"/>
    </location>
</feature>